<evidence type="ECO:0000256" key="1">
    <source>
        <dbReference type="SAM" id="MobiDB-lite"/>
    </source>
</evidence>
<feature type="compositionally biased region" description="Polar residues" evidence="1">
    <location>
        <begin position="330"/>
        <end position="343"/>
    </location>
</feature>
<reference evidence="2 3" key="1">
    <citation type="journal article" date="2024" name="J Genomics">
        <title>Draft genome sequencing and assembly of Favolaschia claudopus CIRM-BRFM 2984 isolated from oak limbs.</title>
        <authorList>
            <person name="Navarro D."/>
            <person name="Drula E."/>
            <person name="Chaduli D."/>
            <person name="Cazenave R."/>
            <person name="Ahrendt S."/>
            <person name="Wang J."/>
            <person name="Lipzen A."/>
            <person name="Daum C."/>
            <person name="Barry K."/>
            <person name="Grigoriev I.V."/>
            <person name="Favel A."/>
            <person name="Rosso M.N."/>
            <person name="Martin F."/>
        </authorList>
    </citation>
    <scope>NUCLEOTIDE SEQUENCE [LARGE SCALE GENOMIC DNA]</scope>
    <source>
        <strain evidence="2 3">CIRM-BRFM 2984</strain>
    </source>
</reference>
<evidence type="ECO:0000313" key="3">
    <source>
        <dbReference type="Proteomes" id="UP001362999"/>
    </source>
</evidence>
<proteinExistence type="predicted"/>
<feature type="region of interest" description="Disordered" evidence="1">
    <location>
        <begin position="1"/>
        <end position="45"/>
    </location>
</feature>
<evidence type="ECO:0000313" key="2">
    <source>
        <dbReference type="EMBL" id="KAK6980705.1"/>
    </source>
</evidence>
<dbReference type="EMBL" id="JAWWNJ010000157">
    <property type="protein sequence ID" value="KAK6980705.1"/>
    <property type="molecule type" value="Genomic_DNA"/>
</dbReference>
<sequence length="357" mass="39201">MPEPDPPHLHKTSTSPTPPIAQADEASSDKPTLSPAQGNPPADGYYGERLAHLDYSLARAHPLDTPGVTFTYETACRRLSNDTGFATHETTNTGGCNLKIAHSQRSIPSNIGRFGLVTYNCNCRYRPEDSVGESEPLDIDYSDLPDLVDVGPAYAEDELSQTKTQTLLLREAPAAAIPNRKLANSLGKGDFRRSVGALPKKLLSGSVHATPASPTRKLIRICLFFEANQDPIIINDWVPDVERFEFKKHKAFLYSNATPNVANGGNPTVYVRFSPHFGDFKTVEDSRVFGKTNISESGDTVIYREQHLVDGDCPGLKRLKTEVHMLSQSGSAEYPSFTPSPSARSRALKRKRVEMDS</sequence>
<name>A0AAV9ZEJ7_9AGAR</name>
<protein>
    <submittedName>
        <fullName evidence="2">Uncharacterized protein</fullName>
    </submittedName>
</protein>
<feature type="compositionally biased region" description="Basic residues" evidence="1">
    <location>
        <begin position="346"/>
        <end position="357"/>
    </location>
</feature>
<accession>A0AAV9ZEJ7</accession>
<dbReference type="Proteomes" id="UP001362999">
    <property type="component" value="Unassembled WGS sequence"/>
</dbReference>
<feature type="region of interest" description="Disordered" evidence="1">
    <location>
        <begin position="330"/>
        <end position="357"/>
    </location>
</feature>
<comment type="caution">
    <text evidence="2">The sequence shown here is derived from an EMBL/GenBank/DDBJ whole genome shotgun (WGS) entry which is preliminary data.</text>
</comment>
<organism evidence="2 3">
    <name type="scientific">Favolaschia claudopus</name>
    <dbReference type="NCBI Taxonomy" id="2862362"/>
    <lineage>
        <taxon>Eukaryota</taxon>
        <taxon>Fungi</taxon>
        <taxon>Dikarya</taxon>
        <taxon>Basidiomycota</taxon>
        <taxon>Agaricomycotina</taxon>
        <taxon>Agaricomycetes</taxon>
        <taxon>Agaricomycetidae</taxon>
        <taxon>Agaricales</taxon>
        <taxon>Marasmiineae</taxon>
        <taxon>Mycenaceae</taxon>
        <taxon>Favolaschia</taxon>
    </lineage>
</organism>
<dbReference type="AlphaFoldDB" id="A0AAV9ZEJ7"/>
<gene>
    <name evidence="2" type="ORF">R3P38DRAFT_3235311</name>
</gene>
<keyword evidence="3" id="KW-1185">Reference proteome</keyword>